<keyword evidence="2" id="KW-1185">Reference proteome</keyword>
<dbReference type="Proteomes" id="UP000063699">
    <property type="component" value="Chromosome"/>
</dbReference>
<dbReference type="EMBL" id="CP012752">
    <property type="protein sequence ID" value="ALG06360.1"/>
    <property type="molecule type" value="Genomic_DNA"/>
</dbReference>
<evidence type="ECO:0000313" key="1">
    <source>
        <dbReference type="EMBL" id="ALG06360.1"/>
    </source>
</evidence>
<accession>A0A0N9HJW1</accession>
<dbReference type="AlphaFoldDB" id="A0A0N9HJW1"/>
<reference evidence="1 2" key="1">
    <citation type="submission" date="2015-07" db="EMBL/GenBank/DDBJ databases">
        <title>Genome sequencing of Kibdelosporangium phytohabitans.</title>
        <authorList>
            <person name="Qin S."/>
            <person name="Xing K."/>
        </authorList>
    </citation>
    <scope>NUCLEOTIDE SEQUENCE [LARGE SCALE GENOMIC DNA]</scope>
    <source>
        <strain evidence="1 2">KLBMP1111</strain>
    </source>
</reference>
<protein>
    <submittedName>
        <fullName evidence="1">Uncharacterized protein</fullName>
    </submittedName>
</protein>
<organism evidence="1 2">
    <name type="scientific">Kibdelosporangium phytohabitans</name>
    <dbReference type="NCBI Taxonomy" id="860235"/>
    <lineage>
        <taxon>Bacteria</taxon>
        <taxon>Bacillati</taxon>
        <taxon>Actinomycetota</taxon>
        <taxon>Actinomycetes</taxon>
        <taxon>Pseudonocardiales</taxon>
        <taxon>Pseudonocardiaceae</taxon>
        <taxon>Kibdelosporangium</taxon>
    </lineage>
</organism>
<dbReference type="KEGG" id="kphy:AOZ06_04970"/>
<evidence type="ECO:0000313" key="2">
    <source>
        <dbReference type="Proteomes" id="UP000063699"/>
    </source>
</evidence>
<gene>
    <name evidence="1" type="ORF">AOZ06_04970</name>
</gene>
<name>A0A0N9HJW1_9PSEU</name>
<sequence length="61" mass="6750">MAITVVVADDRSESCVSSAQNTASQCSLPELNQSDRSEYQARFIAQVARLFTKLEVDLPRC</sequence>
<proteinExistence type="predicted"/>